<gene>
    <name evidence="2" type="ORF">H2200_006044</name>
</gene>
<protein>
    <recommendedName>
        <fullName evidence="4">AA1-like domain-containing protein</fullName>
    </recommendedName>
</protein>
<dbReference type="AlphaFoldDB" id="A0AA38XAC1"/>
<keyword evidence="3" id="KW-1185">Reference proteome</keyword>
<dbReference type="Gene3D" id="2.40.350.20">
    <property type="match status" value="1"/>
</dbReference>
<feature type="signal peptide" evidence="1">
    <location>
        <begin position="1"/>
        <end position="18"/>
    </location>
</feature>
<evidence type="ECO:0000256" key="1">
    <source>
        <dbReference type="SAM" id="SignalP"/>
    </source>
</evidence>
<name>A0AA38XAC1_9EURO</name>
<proteinExistence type="predicted"/>
<dbReference type="EMBL" id="JAPDRK010000008">
    <property type="protein sequence ID" value="KAJ9609716.1"/>
    <property type="molecule type" value="Genomic_DNA"/>
</dbReference>
<evidence type="ECO:0000313" key="2">
    <source>
        <dbReference type="EMBL" id="KAJ9609716.1"/>
    </source>
</evidence>
<evidence type="ECO:0000313" key="3">
    <source>
        <dbReference type="Proteomes" id="UP001172673"/>
    </source>
</evidence>
<reference evidence="2" key="1">
    <citation type="submission" date="2022-10" db="EMBL/GenBank/DDBJ databases">
        <title>Culturing micro-colonial fungi from biological soil crusts in the Mojave desert and describing Neophaeococcomyces mojavensis, and introducing the new genera and species Taxawa tesnikishii.</title>
        <authorList>
            <person name="Kurbessoian T."/>
            <person name="Stajich J.E."/>
        </authorList>
    </citation>
    <scope>NUCLEOTIDE SEQUENCE</scope>
    <source>
        <strain evidence="2">TK_41</strain>
    </source>
</reference>
<feature type="chain" id="PRO_5041406231" description="AA1-like domain-containing protein" evidence="1">
    <location>
        <begin position="19"/>
        <end position="154"/>
    </location>
</feature>
<keyword evidence="1" id="KW-0732">Signal</keyword>
<sequence length="154" mass="16052">MKLTLATLLLAGTSTISAAAIAERQTSCPAAGTSSSLYRVQDMTVTTKSSGKVSDIKFSIAKSATGKVDVVCKPDTGLIGGFSGGKRFECDGLGNGKYEFAYYGGTSNALWLRYDGLLHSKIAGTAAIALNCNGNTCTNKCPVYISMLTEDPDD</sequence>
<dbReference type="Proteomes" id="UP001172673">
    <property type="component" value="Unassembled WGS sequence"/>
</dbReference>
<evidence type="ECO:0008006" key="4">
    <source>
        <dbReference type="Google" id="ProtNLM"/>
    </source>
</evidence>
<organism evidence="2 3">
    <name type="scientific">Cladophialophora chaetospira</name>
    <dbReference type="NCBI Taxonomy" id="386627"/>
    <lineage>
        <taxon>Eukaryota</taxon>
        <taxon>Fungi</taxon>
        <taxon>Dikarya</taxon>
        <taxon>Ascomycota</taxon>
        <taxon>Pezizomycotina</taxon>
        <taxon>Eurotiomycetes</taxon>
        <taxon>Chaetothyriomycetidae</taxon>
        <taxon>Chaetothyriales</taxon>
        <taxon>Herpotrichiellaceae</taxon>
        <taxon>Cladophialophora</taxon>
    </lineage>
</organism>
<comment type="caution">
    <text evidence="2">The sequence shown here is derived from an EMBL/GenBank/DDBJ whole genome shotgun (WGS) entry which is preliminary data.</text>
</comment>
<accession>A0AA38XAC1</accession>